<evidence type="ECO:0000313" key="3">
    <source>
        <dbReference type="Proteomes" id="UP000316706"/>
    </source>
</evidence>
<protein>
    <submittedName>
        <fullName evidence="2">Uncharacterized protein</fullName>
    </submittedName>
</protein>
<dbReference type="RefSeq" id="WP_141972201.1">
    <property type="nucleotide sequence ID" value="NZ_VFPO01000001.1"/>
</dbReference>
<dbReference type="Proteomes" id="UP000316706">
    <property type="component" value="Unassembled WGS sequence"/>
</dbReference>
<comment type="caution">
    <text evidence="2">The sequence shown here is derived from an EMBL/GenBank/DDBJ whole genome shotgun (WGS) entry which is preliminary data.</text>
</comment>
<evidence type="ECO:0000313" key="2">
    <source>
        <dbReference type="EMBL" id="TQM70974.1"/>
    </source>
</evidence>
<reference evidence="2 3" key="1">
    <citation type="submission" date="2019-06" db="EMBL/GenBank/DDBJ databases">
        <title>Sequencing the genomes of 1000 actinobacteria strains.</title>
        <authorList>
            <person name="Klenk H.-P."/>
        </authorList>
    </citation>
    <scope>NUCLEOTIDE SEQUENCE [LARGE SCALE GENOMIC DNA]</scope>
    <source>
        <strain evidence="2 3">DSM 45043</strain>
    </source>
</reference>
<evidence type="ECO:0000256" key="1">
    <source>
        <dbReference type="SAM" id="MobiDB-lite"/>
    </source>
</evidence>
<proteinExistence type="predicted"/>
<keyword evidence="3" id="KW-1185">Reference proteome</keyword>
<feature type="region of interest" description="Disordered" evidence="1">
    <location>
        <begin position="65"/>
        <end position="84"/>
    </location>
</feature>
<dbReference type="EMBL" id="VFPO01000001">
    <property type="protein sequence ID" value="TQM70974.1"/>
    <property type="molecule type" value="Genomic_DNA"/>
</dbReference>
<organism evidence="2 3">
    <name type="scientific">Actinomadura hallensis</name>
    <dbReference type="NCBI Taxonomy" id="337895"/>
    <lineage>
        <taxon>Bacteria</taxon>
        <taxon>Bacillati</taxon>
        <taxon>Actinomycetota</taxon>
        <taxon>Actinomycetes</taxon>
        <taxon>Streptosporangiales</taxon>
        <taxon>Thermomonosporaceae</taxon>
        <taxon>Actinomadura</taxon>
    </lineage>
</organism>
<sequence length="84" mass="9220">MDRFEHGPLGAKNAPASGSPDGARIATASGDRTVRVREVVTDGAALVERARSRVFRRLTRDERHALMIPAPRPAPERSGHRPER</sequence>
<feature type="region of interest" description="Disordered" evidence="1">
    <location>
        <begin position="1"/>
        <end position="29"/>
    </location>
</feature>
<feature type="compositionally biased region" description="Basic and acidic residues" evidence="1">
    <location>
        <begin position="74"/>
        <end position="84"/>
    </location>
</feature>
<gene>
    <name evidence="2" type="ORF">FHX41_4724</name>
</gene>
<dbReference type="AlphaFoldDB" id="A0A543IK87"/>
<accession>A0A543IK87</accession>
<dbReference type="OrthoDB" id="414967at2"/>
<name>A0A543IK87_9ACTN</name>